<evidence type="ECO:0000313" key="3">
    <source>
        <dbReference type="EMBL" id="ADI59536.1"/>
    </source>
</evidence>
<dbReference type="Gene3D" id="3.40.50.1820">
    <property type="entry name" value="alpha/beta hydrolase"/>
    <property type="match status" value="1"/>
</dbReference>
<gene>
    <name evidence="3" type="primary">corM</name>
</gene>
<reference evidence="3" key="1">
    <citation type="journal article" date="2010" name="ChemBioChem">
        <title>Biosynthesis of the myxobacterial antibiotic corallopyronin A.</title>
        <authorList>
            <person name="Erol O."/>
            <person name="Schaberle T.F."/>
            <person name="Schmitz A."/>
            <person name="Rachid S."/>
            <person name="Gurgui C."/>
            <person name="El Omari M."/>
            <person name="Lohr F."/>
            <person name="Kehraus S."/>
            <person name="Piel J."/>
            <person name="Muller R."/>
            <person name="Konig G.M."/>
        </authorList>
    </citation>
    <scope>NUCLEOTIDE SEQUENCE</scope>
    <source>
        <strain evidence="3">B035</strain>
    </source>
</reference>
<dbReference type="PANTHER" id="PTHR11487:SF0">
    <property type="entry name" value="S-ACYL FATTY ACID SYNTHASE THIOESTERASE, MEDIUM CHAIN"/>
    <property type="match status" value="1"/>
</dbReference>
<evidence type="ECO:0000256" key="1">
    <source>
        <dbReference type="ARBA" id="ARBA00007169"/>
    </source>
</evidence>
<sequence>MPRPGARVRLFFLPFAGGGASVFRTWHRDLPETVEGCALELPGRGARIRELPSLRLEPLVQGLADTLEPLLDRPFALFGHSMGGLISFELVRELRRRHAPLPCHLFISAFAAPQHSRWSPQVHLMSNEAFLQFLVRLEGTPPEVLASPGLMDMLMPIIRADWAVIESYTYRREPPLPVPLTVLGGEDDKAVARVALEEWAEQTRESFALKMFPGGHFFLRTNAEPLLQLFRQVLQPWTGS</sequence>
<evidence type="ECO:0000259" key="2">
    <source>
        <dbReference type="Pfam" id="PF00975"/>
    </source>
</evidence>
<dbReference type="InterPro" id="IPR001031">
    <property type="entry name" value="Thioesterase"/>
</dbReference>
<organism evidence="3">
    <name type="scientific">Corallococcus coralloides</name>
    <name type="common">Myxococcus coralloides</name>
    <dbReference type="NCBI Taxonomy" id="184914"/>
    <lineage>
        <taxon>Bacteria</taxon>
        <taxon>Pseudomonadati</taxon>
        <taxon>Myxococcota</taxon>
        <taxon>Myxococcia</taxon>
        <taxon>Myxococcales</taxon>
        <taxon>Cystobacterineae</taxon>
        <taxon>Myxococcaceae</taxon>
        <taxon>Corallococcus</taxon>
    </lineage>
</organism>
<comment type="similarity">
    <text evidence="1">Belongs to the thioesterase family.</text>
</comment>
<dbReference type="InterPro" id="IPR029058">
    <property type="entry name" value="AB_hydrolase_fold"/>
</dbReference>
<dbReference type="EMBL" id="HM071004">
    <property type="protein sequence ID" value="ADI59536.1"/>
    <property type="molecule type" value="Genomic_DNA"/>
</dbReference>
<proteinExistence type="inferred from homology"/>
<feature type="domain" description="Thioesterase" evidence="2">
    <location>
        <begin position="9"/>
        <end position="229"/>
    </location>
</feature>
<dbReference type="AlphaFoldDB" id="D7RK20"/>
<dbReference type="BioCyc" id="MetaCyc:MONOMER-124387"/>
<dbReference type="GO" id="GO:0008610">
    <property type="term" value="P:lipid biosynthetic process"/>
    <property type="evidence" value="ECO:0007669"/>
    <property type="project" value="TreeGrafter"/>
</dbReference>
<name>D7RK20_CORCK</name>
<dbReference type="Pfam" id="PF00975">
    <property type="entry name" value="Thioesterase"/>
    <property type="match status" value="1"/>
</dbReference>
<protein>
    <submittedName>
        <fullName evidence="3">CorM</fullName>
    </submittedName>
</protein>
<dbReference type="InterPro" id="IPR012223">
    <property type="entry name" value="TEII"/>
</dbReference>
<accession>D7RK20</accession>
<dbReference type="SUPFAM" id="SSF53474">
    <property type="entry name" value="alpha/beta-Hydrolases"/>
    <property type="match status" value="1"/>
</dbReference>
<dbReference type="PANTHER" id="PTHR11487">
    <property type="entry name" value="THIOESTERASE"/>
    <property type="match status" value="1"/>
</dbReference>